<dbReference type="PANTHER" id="PTHR45436:SF5">
    <property type="entry name" value="SENSOR HISTIDINE KINASE TRCS"/>
    <property type="match status" value="1"/>
</dbReference>
<dbReference type="STRING" id="317619.GCA_000332315_02107"/>
<dbReference type="EC" id="2.7.13.3" evidence="3"/>
<dbReference type="GO" id="GO:0000155">
    <property type="term" value="F:phosphorelay sensor kinase activity"/>
    <property type="evidence" value="ECO:0007669"/>
    <property type="project" value="InterPro"/>
</dbReference>
<comment type="subcellular location">
    <subcellularLocation>
        <location evidence="2">Membrane</location>
    </subcellularLocation>
</comment>
<dbReference type="Pfam" id="PF00512">
    <property type="entry name" value="HisKA"/>
    <property type="match status" value="1"/>
</dbReference>
<evidence type="ECO:0000256" key="2">
    <source>
        <dbReference type="ARBA" id="ARBA00004370"/>
    </source>
</evidence>
<reference evidence="13" key="1">
    <citation type="submission" date="2012-04" db="EMBL/GenBank/DDBJ databases">
        <authorList>
            <person name="Borisov I.G."/>
            <person name="Ivanikova N.V."/>
            <person name="Pinevich A.V."/>
        </authorList>
    </citation>
    <scope>NUCLEOTIDE SEQUENCE</scope>
    <source>
        <strain evidence="13">CALU 1027</strain>
    </source>
</reference>
<dbReference type="SMART" id="SM00387">
    <property type="entry name" value="HATPase_c"/>
    <property type="match status" value="1"/>
</dbReference>
<keyword evidence="7" id="KW-0418">Kinase</keyword>
<sequence>MGFAKPEPGKLHPLFHQSRWRLAAWYSGVMGVVLAIGSLGMYETIAHAHRVTVDRELQSIAQTLHSILETQLDPSAPGTAASALSPRDRLPQILPTLLPQVCWVAPPPPGLTPDPRCDWSPMADPPQVAVGVPFHPLYSNAYYIRILQANGQPIATAGLLPAQIPPPVPGPPADWQVIDHGAGHRYHQVSLPLGSLTAPHRTWGYVQVGRSFQDFDAYLAVVRWSMILGFPLILGGVALGSWALAGKAMAPLYQAYQQMQQFTADAAHELRTPLAAIRATVESVLPSSPPCPPGPGSRTSFPVSSPVSSPVSFPVSSPVSSQCAPAVVPDPDSADLREILQVVNRQTQRLGTLVNDLLLLSRLDQNQWSAPRWDPPTPLGSPCLVQDWVGDVAEELAALALEHQVTLGVEAEAEPLWVWGQEEYLYNLLMNVVINAIHAMAEPGHVSLRISSTPSQGLISVEDTGVGLAAADQALVFRRFYRVEADRSRQQGGSGLGLAIAQAIVQAHGGSIRLRSSLGQGTTVTIQLPRCGPPV</sequence>
<feature type="domain" description="Histidine kinase" evidence="12">
    <location>
        <begin position="265"/>
        <end position="532"/>
    </location>
</feature>
<dbReference type="EMBL" id="AJTX02000006">
    <property type="protein sequence ID" value="KKI99071.1"/>
    <property type="molecule type" value="Genomic_DNA"/>
</dbReference>
<feature type="transmembrane region" description="Helical" evidence="11">
    <location>
        <begin position="23"/>
        <end position="42"/>
    </location>
</feature>
<proteinExistence type="predicted"/>
<dbReference type="AlphaFoldDB" id="A0A0M2PXF9"/>
<evidence type="ECO:0000313" key="13">
    <source>
        <dbReference type="EMBL" id="KKI99071.1"/>
    </source>
</evidence>
<keyword evidence="8 11" id="KW-1133">Transmembrane helix</keyword>
<dbReference type="PRINTS" id="PR00344">
    <property type="entry name" value="BCTRLSENSOR"/>
</dbReference>
<evidence type="ECO:0000313" key="14">
    <source>
        <dbReference type="Proteomes" id="UP000034681"/>
    </source>
</evidence>
<dbReference type="PROSITE" id="PS50109">
    <property type="entry name" value="HIS_KIN"/>
    <property type="match status" value="1"/>
</dbReference>
<keyword evidence="5" id="KW-0808">Transferase</keyword>
<dbReference type="SMART" id="SM00388">
    <property type="entry name" value="HisKA"/>
    <property type="match status" value="1"/>
</dbReference>
<accession>A0A0M2PXF9</accession>
<keyword evidence="9" id="KW-0902">Two-component regulatory system</keyword>
<keyword evidence="4" id="KW-0597">Phosphoprotein</keyword>
<dbReference type="RefSeq" id="WP_026099517.1">
    <property type="nucleotide sequence ID" value="NZ_KB235937.1"/>
</dbReference>
<dbReference type="Gene3D" id="1.10.287.130">
    <property type="match status" value="1"/>
</dbReference>
<evidence type="ECO:0000256" key="1">
    <source>
        <dbReference type="ARBA" id="ARBA00000085"/>
    </source>
</evidence>
<dbReference type="SUPFAM" id="SSF47384">
    <property type="entry name" value="Homodimeric domain of signal transducing histidine kinase"/>
    <property type="match status" value="1"/>
</dbReference>
<evidence type="ECO:0000256" key="4">
    <source>
        <dbReference type="ARBA" id="ARBA00022553"/>
    </source>
</evidence>
<dbReference type="Pfam" id="PF02518">
    <property type="entry name" value="HATPase_c"/>
    <property type="match status" value="1"/>
</dbReference>
<name>A0A0M2PXF9_PROHO</name>
<comment type="catalytic activity">
    <reaction evidence="1">
        <text>ATP + protein L-histidine = ADP + protein N-phospho-L-histidine.</text>
        <dbReference type="EC" id="2.7.13.3"/>
    </reaction>
</comment>
<dbReference type="FunFam" id="3.30.565.10:FF:000006">
    <property type="entry name" value="Sensor histidine kinase WalK"/>
    <property type="match status" value="1"/>
</dbReference>
<evidence type="ECO:0000256" key="3">
    <source>
        <dbReference type="ARBA" id="ARBA00012438"/>
    </source>
</evidence>
<dbReference type="Proteomes" id="UP000034681">
    <property type="component" value="Unassembled WGS sequence"/>
</dbReference>
<dbReference type="InterPro" id="IPR005467">
    <property type="entry name" value="His_kinase_dom"/>
</dbReference>
<dbReference type="InterPro" id="IPR050428">
    <property type="entry name" value="TCS_sensor_his_kinase"/>
</dbReference>
<feature type="transmembrane region" description="Helical" evidence="11">
    <location>
        <begin position="220"/>
        <end position="244"/>
    </location>
</feature>
<protein>
    <recommendedName>
        <fullName evidence="3">histidine kinase</fullName>
        <ecNumber evidence="3">2.7.13.3</ecNumber>
    </recommendedName>
</protein>
<organism evidence="13 14">
    <name type="scientific">Prochlorothrix hollandica PCC 9006 = CALU 1027</name>
    <dbReference type="NCBI Taxonomy" id="317619"/>
    <lineage>
        <taxon>Bacteria</taxon>
        <taxon>Bacillati</taxon>
        <taxon>Cyanobacteriota</taxon>
        <taxon>Cyanophyceae</taxon>
        <taxon>Prochlorotrichales</taxon>
        <taxon>Prochlorotrichaceae</taxon>
        <taxon>Prochlorothrix</taxon>
    </lineage>
</organism>
<evidence type="ECO:0000259" key="12">
    <source>
        <dbReference type="PROSITE" id="PS50109"/>
    </source>
</evidence>
<evidence type="ECO:0000256" key="7">
    <source>
        <dbReference type="ARBA" id="ARBA00022777"/>
    </source>
</evidence>
<gene>
    <name evidence="13" type="ORF">PROH_14855</name>
</gene>
<evidence type="ECO:0000256" key="6">
    <source>
        <dbReference type="ARBA" id="ARBA00022692"/>
    </source>
</evidence>
<dbReference type="PANTHER" id="PTHR45436">
    <property type="entry name" value="SENSOR HISTIDINE KINASE YKOH"/>
    <property type="match status" value="1"/>
</dbReference>
<dbReference type="InterPro" id="IPR004358">
    <property type="entry name" value="Sig_transdc_His_kin-like_C"/>
</dbReference>
<dbReference type="InterPro" id="IPR003594">
    <property type="entry name" value="HATPase_dom"/>
</dbReference>
<keyword evidence="14" id="KW-1185">Reference proteome</keyword>
<dbReference type="GO" id="GO:0016020">
    <property type="term" value="C:membrane"/>
    <property type="evidence" value="ECO:0007669"/>
    <property type="project" value="UniProtKB-SubCell"/>
</dbReference>
<evidence type="ECO:0000256" key="11">
    <source>
        <dbReference type="SAM" id="Phobius"/>
    </source>
</evidence>
<keyword evidence="10 11" id="KW-0472">Membrane</keyword>
<evidence type="ECO:0000256" key="8">
    <source>
        <dbReference type="ARBA" id="ARBA00022989"/>
    </source>
</evidence>
<keyword evidence="6 11" id="KW-0812">Transmembrane</keyword>
<dbReference type="Gene3D" id="3.30.565.10">
    <property type="entry name" value="Histidine kinase-like ATPase, C-terminal domain"/>
    <property type="match status" value="1"/>
</dbReference>
<evidence type="ECO:0000256" key="10">
    <source>
        <dbReference type="ARBA" id="ARBA00023136"/>
    </source>
</evidence>
<dbReference type="SUPFAM" id="SSF55874">
    <property type="entry name" value="ATPase domain of HSP90 chaperone/DNA topoisomerase II/histidine kinase"/>
    <property type="match status" value="1"/>
</dbReference>
<evidence type="ECO:0000256" key="5">
    <source>
        <dbReference type="ARBA" id="ARBA00022679"/>
    </source>
</evidence>
<evidence type="ECO:0000256" key="9">
    <source>
        <dbReference type="ARBA" id="ARBA00023012"/>
    </source>
</evidence>
<comment type="caution">
    <text evidence="13">The sequence shown here is derived from an EMBL/GenBank/DDBJ whole genome shotgun (WGS) entry which is preliminary data.</text>
</comment>
<dbReference type="InterPro" id="IPR036890">
    <property type="entry name" value="HATPase_C_sf"/>
</dbReference>
<dbReference type="OrthoDB" id="417111at2"/>
<dbReference type="eggNOG" id="COG5002">
    <property type="taxonomic scope" value="Bacteria"/>
</dbReference>
<dbReference type="CDD" id="cd00082">
    <property type="entry name" value="HisKA"/>
    <property type="match status" value="1"/>
</dbReference>
<dbReference type="InterPro" id="IPR003661">
    <property type="entry name" value="HisK_dim/P_dom"/>
</dbReference>
<dbReference type="InterPro" id="IPR036097">
    <property type="entry name" value="HisK_dim/P_sf"/>
</dbReference>
<dbReference type="CDD" id="cd00075">
    <property type="entry name" value="HATPase"/>
    <property type="match status" value="1"/>
</dbReference>